<organism evidence="3 4">
    <name type="scientific">Sorangium cellulosum</name>
    <name type="common">Polyangium cellulosum</name>
    <dbReference type="NCBI Taxonomy" id="56"/>
    <lineage>
        <taxon>Bacteria</taxon>
        <taxon>Pseudomonadati</taxon>
        <taxon>Myxococcota</taxon>
        <taxon>Polyangia</taxon>
        <taxon>Polyangiales</taxon>
        <taxon>Polyangiaceae</taxon>
        <taxon>Sorangium</taxon>
    </lineage>
</organism>
<dbReference type="Proteomes" id="UP000238348">
    <property type="component" value="Chromosome"/>
</dbReference>
<gene>
    <name evidence="3" type="ORF">SOCE26_102920</name>
</gene>
<evidence type="ECO:0008006" key="5">
    <source>
        <dbReference type="Google" id="ProtNLM"/>
    </source>
</evidence>
<dbReference type="InterPro" id="IPR019198">
    <property type="entry name" value="Beta_propeller_containing"/>
</dbReference>
<reference evidence="3 4" key="1">
    <citation type="submission" date="2015-09" db="EMBL/GenBank/DDBJ databases">
        <title>Sorangium comparison.</title>
        <authorList>
            <person name="Zaburannyi N."/>
            <person name="Bunk B."/>
            <person name="Overmann J."/>
            <person name="Mueller R."/>
        </authorList>
    </citation>
    <scope>NUCLEOTIDE SEQUENCE [LARGE SCALE GENOMIC DNA]</scope>
    <source>
        <strain evidence="3 4">So ce26</strain>
    </source>
</reference>
<sequence>MAGTMRTHRAHSSLWLLAATGVLAAGCVVDTTSPVDTDDAQAPLRRARSCDDLEASLKQDTLAKMNAQIDAIIASYATYGYYPGVRGDDVILDSPTGTPAPTPPADPGSAPAGGNAGEAAGDADAPSHSETNTQVAGVDEADIVKTDGNNIYLLHGQSFVTLTSWPASSLAVGSSLAVEGEPFEMFVTDDKVVVYSTVNGASIYERAGVEPRSEYYDYVLRGGVAMPGIAVDTPTGGPTPPDGGGSGDSGSSSDGGSDKPAPAPDDPAPPAPGEESPPEGDAPPPADFDAPPDGGASEPGEPSDPVEPGTPYVYAPLTKITVLSLASGGPSVVKELYFEGNYTSSRRAAEHVRTVLSGGAHGPALNYWPADLTEYPSTQEEWTAAFEQLRAENTAIIEAAPVSTWLPNRFEKEGETVTLLDASCSDFYIPAVGTTAYGLTQVESIDLEHLDADPASTSIIGASDTVYSSLDALYVAAQGWQQPPSPEGFGEELVSLGLTHLHKFDLTADPSQPQYVASGSVPGFVRNQFSLDEQAGKLRVATTEQLQSATEWTTANNVFVLEASGDELTPVGAVTGLAPGETIQSVRFVGNRGYVVTFRRVDPLFVIDLANPAAPAVVGELKIPGFSEYMHPLDDGHLLTIGRDGTEEGQVTDLALQIFDVSNPAAPAQLHKATIDATYASSEAEYNHKAFTYDAERGVLAIPLVSYSPDKFEIKSTLELFNVDLEDGIRRLGAVDHSAFFGDTSDPCYGYFSPQVRRGLFIEDHVYSISYGGVLANTLDDLETPVASVALPVPTSTWGGCAVDVAEPAPASPPEE</sequence>
<evidence type="ECO:0000313" key="4">
    <source>
        <dbReference type="Proteomes" id="UP000238348"/>
    </source>
</evidence>
<proteinExistence type="predicted"/>
<feature type="chain" id="PRO_5014875556" description="Secreted protein" evidence="2">
    <location>
        <begin position="25"/>
        <end position="816"/>
    </location>
</feature>
<protein>
    <recommendedName>
        <fullName evidence="5">Secreted protein</fullName>
    </recommendedName>
</protein>
<dbReference type="Pfam" id="PF09826">
    <property type="entry name" value="Beta_propel"/>
    <property type="match status" value="1"/>
</dbReference>
<accession>A0A2L0FB47</accession>
<dbReference type="EMBL" id="CP012673">
    <property type="protein sequence ID" value="AUX48751.1"/>
    <property type="molecule type" value="Genomic_DNA"/>
</dbReference>
<keyword evidence="2" id="KW-0732">Signal</keyword>
<evidence type="ECO:0000256" key="1">
    <source>
        <dbReference type="SAM" id="MobiDB-lite"/>
    </source>
</evidence>
<feature type="signal peptide" evidence="2">
    <location>
        <begin position="1"/>
        <end position="24"/>
    </location>
</feature>
<feature type="region of interest" description="Disordered" evidence="1">
    <location>
        <begin position="229"/>
        <end position="311"/>
    </location>
</feature>
<evidence type="ECO:0000313" key="3">
    <source>
        <dbReference type="EMBL" id="AUX48751.1"/>
    </source>
</evidence>
<feature type="compositionally biased region" description="Low complexity" evidence="1">
    <location>
        <begin position="249"/>
        <end position="260"/>
    </location>
</feature>
<dbReference type="PROSITE" id="PS51257">
    <property type="entry name" value="PROKAR_LIPOPROTEIN"/>
    <property type="match status" value="1"/>
</dbReference>
<feature type="compositionally biased region" description="Low complexity" evidence="1">
    <location>
        <begin position="107"/>
        <end position="126"/>
    </location>
</feature>
<dbReference type="AlphaFoldDB" id="A0A2L0FB47"/>
<evidence type="ECO:0000256" key="2">
    <source>
        <dbReference type="SAM" id="SignalP"/>
    </source>
</evidence>
<name>A0A2L0FB47_SORCE</name>
<feature type="compositionally biased region" description="Pro residues" evidence="1">
    <location>
        <begin position="261"/>
        <end position="272"/>
    </location>
</feature>
<feature type="compositionally biased region" description="Low complexity" evidence="1">
    <location>
        <begin position="287"/>
        <end position="296"/>
    </location>
</feature>
<feature type="region of interest" description="Disordered" evidence="1">
    <location>
        <begin position="90"/>
        <end position="138"/>
    </location>
</feature>